<organism evidence="1">
    <name type="scientific">viral metagenome</name>
    <dbReference type="NCBI Taxonomy" id="1070528"/>
    <lineage>
        <taxon>unclassified sequences</taxon>
        <taxon>metagenomes</taxon>
        <taxon>organismal metagenomes</taxon>
    </lineage>
</organism>
<accession>A0A6H2A0W8</accession>
<protein>
    <submittedName>
        <fullName evidence="1">Uncharacterized protein</fullName>
    </submittedName>
</protein>
<reference evidence="1" key="1">
    <citation type="submission" date="2020-03" db="EMBL/GenBank/DDBJ databases">
        <title>The deep terrestrial virosphere.</title>
        <authorList>
            <person name="Holmfeldt K."/>
            <person name="Nilsson E."/>
            <person name="Simone D."/>
            <person name="Lopez-Fernandez M."/>
            <person name="Wu X."/>
            <person name="de Brujin I."/>
            <person name="Lundin D."/>
            <person name="Andersson A."/>
            <person name="Bertilsson S."/>
            <person name="Dopson M."/>
        </authorList>
    </citation>
    <scope>NUCLEOTIDE SEQUENCE</scope>
    <source>
        <strain evidence="1">TM448A03264</strain>
    </source>
</reference>
<evidence type="ECO:0000313" key="1">
    <source>
        <dbReference type="EMBL" id="QJA53155.1"/>
    </source>
</evidence>
<proteinExistence type="predicted"/>
<dbReference type="AlphaFoldDB" id="A0A6H2A0W8"/>
<sequence>MKWRIWKQKPWRDPWWRWRMRSQEFLDPFNSLAEAREAKANRRNDGAKTIIMPSF</sequence>
<name>A0A6H2A0W8_9ZZZZ</name>
<gene>
    <name evidence="1" type="ORF">TM448A03264_0005</name>
</gene>
<dbReference type="EMBL" id="MT144398">
    <property type="protein sequence ID" value="QJA53155.1"/>
    <property type="molecule type" value="Genomic_DNA"/>
</dbReference>